<accession>A0AAV2UU93</accession>
<dbReference type="InterPro" id="IPR018357">
    <property type="entry name" value="Hexapep_transf_CS"/>
</dbReference>
<dbReference type="PANTHER" id="PTHR43378">
    <property type="entry name" value="UDP-3-O-ACYLGLUCOSAMINE N-ACYLTRANSFERASE"/>
    <property type="match status" value="1"/>
</dbReference>
<feature type="domain" description="UDP-3-O-[3-hydroxymyristoyl] glucosamine N-acyltransferase non-repeat region" evidence="7">
    <location>
        <begin position="25"/>
        <end position="90"/>
    </location>
</feature>
<keyword evidence="5" id="KW-0443">Lipid metabolism</keyword>
<evidence type="ECO:0000256" key="1">
    <source>
        <dbReference type="ARBA" id="ARBA00022516"/>
    </source>
</evidence>
<proteinExistence type="predicted"/>
<dbReference type="InterPro" id="IPR020573">
    <property type="entry name" value="UDP_GlcNAc_AcTrfase_non-rep"/>
</dbReference>
<dbReference type="EMBL" id="FQ958210">
    <property type="protein sequence ID" value="CCD04674.1"/>
    <property type="molecule type" value="Genomic_DNA"/>
</dbReference>
<dbReference type="Proteomes" id="UP000010102">
    <property type="component" value="Chromosome"/>
</dbReference>
<dbReference type="InterPro" id="IPR011004">
    <property type="entry name" value="Trimer_LpxA-like_sf"/>
</dbReference>
<keyword evidence="3 9" id="KW-0808">Transferase</keyword>
<dbReference type="AlphaFoldDB" id="A0AAV2UU93"/>
<dbReference type="SUPFAM" id="SSF51161">
    <property type="entry name" value="Trimeric LpxA-like enzymes"/>
    <property type="match status" value="1"/>
</dbReference>
<sequence length="343" mass="36240">MADALLTLEELANYLNGVWHGNANHAIFSLSSLARASSKDLAYFDNPLLQSVLNSTRAGAVLLKPEHKDWCPVNCIVVPNPSEAMFKAAKSLPHLATNVCGIHPTAQIHKSAQIGQYVSVGANSVIGENVQLDDYVTIGSNTTIESSVLIGRGSQLGSGSIIHSGTVLGQSVIIDSGCIVGAAPFNCYKEHGVWQQAPNFGGVVIGQRTQIGANTVIHRGSIGDTYLGDGVCIDSLVLIAHDVYIGNNTAIAGCAAIGALVQIGSDCIIGGASCLAANIRLTNDVVITGMSTVTKSIARSGVYSSGTTVHDHRKWRRNAARFRHLDDYITKLITIEKKLNNNN</sequence>
<dbReference type="CDD" id="cd03352">
    <property type="entry name" value="LbH_LpxD"/>
    <property type="match status" value="1"/>
</dbReference>
<dbReference type="InterPro" id="IPR007691">
    <property type="entry name" value="LpxD"/>
</dbReference>
<evidence type="ECO:0000256" key="3">
    <source>
        <dbReference type="ARBA" id="ARBA00022679"/>
    </source>
</evidence>
<dbReference type="NCBIfam" id="TIGR01853">
    <property type="entry name" value="lipid_A_lpxD"/>
    <property type="match status" value="1"/>
</dbReference>
<keyword evidence="1" id="KW-0444">Lipid biosynthesis</keyword>
<name>A0AAV2UU93_LEGPN</name>
<organism evidence="9 10">
    <name type="scientific">Legionella pneumophila subsp. pneumophila</name>
    <dbReference type="NCBI Taxonomy" id="91891"/>
    <lineage>
        <taxon>Bacteria</taxon>
        <taxon>Pseudomonadati</taxon>
        <taxon>Pseudomonadota</taxon>
        <taxon>Gammaproteobacteria</taxon>
        <taxon>Legionellales</taxon>
        <taxon>Legionellaceae</taxon>
        <taxon>Legionella</taxon>
    </lineage>
</organism>
<evidence type="ECO:0000256" key="6">
    <source>
        <dbReference type="ARBA" id="ARBA00023315"/>
    </source>
</evidence>
<dbReference type="KEGG" id="lpo:LPO_0578"/>
<dbReference type="Gene3D" id="2.160.10.10">
    <property type="entry name" value="Hexapeptide repeat proteins"/>
    <property type="match status" value="1"/>
</dbReference>
<feature type="domain" description="Mannose-1-phosphate guanyltransferase C-terminal" evidence="8">
    <location>
        <begin position="100"/>
        <end position="182"/>
    </location>
</feature>
<keyword evidence="6 9" id="KW-0012">Acyltransferase</keyword>
<dbReference type="Pfam" id="PF25087">
    <property type="entry name" value="GMPPB_C"/>
    <property type="match status" value="1"/>
</dbReference>
<keyword evidence="4" id="KW-0677">Repeat</keyword>
<evidence type="ECO:0000259" key="8">
    <source>
        <dbReference type="Pfam" id="PF25087"/>
    </source>
</evidence>
<dbReference type="PROSITE" id="PS00101">
    <property type="entry name" value="HEXAPEP_TRANSFERASES"/>
    <property type="match status" value="1"/>
</dbReference>
<evidence type="ECO:0000256" key="5">
    <source>
        <dbReference type="ARBA" id="ARBA00023098"/>
    </source>
</evidence>
<evidence type="ECO:0000256" key="2">
    <source>
        <dbReference type="ARBA" id="ARBA00022556"/>
    </source>
</evidence>
<dbReference type="PANTHER" id="PTHR43378:SF2">
    <property type="entry name" value="UDP-3-O-ACYLGLUCOSAMINE N-ACYLTRANSFERASE 1, MITOCHONDRIAL-RELATED"/>
    <property type="match status" value="1"/>
</dbReference>
<dbReference type="Gene3D" id="3.40.1390.10">
    <property type="entry name" value="MurE/MurF, N-terminal domain"/>
    <property type="match status" value="1"/>
</dbReference>
<dbReference type="GO" id="GO:0016020">
    <property type="term" value="C:membrane"/>
    <property type="evidence" value="ECO:0007669"/>
    <property type="project" value="GOC"/>
</dbReference>
<keyword evidence="2" id="KW-0441">Lipid A biosynthesis</keyword>
<dbReference type="GO" id="GO:0009245">
    <property type="term" value="P:lipid A biosynthetic process"/>
    <property type="evidence" value="ECO:0007669"/>
    <property type="project" value="UniProtKB-KW"/>
</dbReference>
<evidence type="ECO:0000313" key="10">
    <source>
        <dbReference type="Proteomes" id="UP000010102"/>
    </source>
</evidence>
<evidence type="ECO:0000256" key="4">
    <source>
        <dbReference type="ARBA" id="ARBA00022737"/>
    </source>
</evidence>
<dbReference type="NCBIfam" id="NF002060">
    <property type="entry name" value="PRK00892.1"/>
    <property type="match status" value="1"/>
</dbReference>
<gene>
    <name evidence="9" type="primary">lpxD</name>
    <name evidence="9" type="ORF">LPO_0578</name>
</gene>
<dbReference type="Pfam" id="PF04613">
    <property type="entry name" value="LpxD"/>
    <property type="match status" value="1"/>
</dbReference>
<dbReference type="InterPro" id="IPR056729">
    <property type="entry name" value="GMPPB_C"/>
</dbReference>
<dbReference type="GO" id="GO:0016410">
    <property type="term" value="F:N-acyltransferase activity"/>
    <property type="evidence" value="ECO:0007669"/>
    <property type="project" value="InterPro"/>
</dbReference>
<evidence type="ECO:0000313" key="9">
    <source>
        <dbReference type="EMBL" id="CCD04674.1"/>
    </source>
</evidence>
<evidence type="ECO:0000259" key="7">
    <source>
        <dbReference type="Pfam" id="PF04613"/>
    </source>
</evidence>
<reference evidence="9 10" key="1">
    <citation type="submission" date="2011-07" db="EMBL/GenBank/DDBJ databases">
        <authorList>
            <person name="Genoscope - CEA"/>
        </authorList>
    </citation>
    <scope>NUCLEOTIDE SEQUENCE [LARGE SCALE GENOMIC DNA]</scope>
    <source>
        <strain evidence="10">lorraine</strain>
    </source>
</reference>
<dbReference type="EC" id="2.3.1.-" evidence="9"/>
<dbReference type="Gene3D" id="1.20.5.170">
    <property type="match status" value="1"/>
</dbReference>
<protein>
    <submittedName>
        <fullName evidence="9">UDP-3-O-(3-hydroxymyristoyl)-glucosamine N-acyltransferase</fullName>
        <ecNumber evidence="9">2.3.1.-</ecNumber>
    </submittedName>
</protein>